<dbReference type="OMA" id="AITMCIK"/>
<dbReference type="eggNOG" id="ENOG502SPRR">
    <property type="taxonomic scope" value="Eukaryota"/>
</dbReference>
<proteinExistence type="predicted"/>
<organism evidence="1 2">
    <name type="scientific">Phaeosphaeria nodorum (strain SN15 / ATCC MYA-4574 / FGSC 10173)</name>
    <name type="common">Glume blotch fungus</name>
    <name type="synonym">Parastagonospora nodorum</name>
    <dbReference type="NCBI Taxonomy" id="321614"/>
    <lineage>
        <taxon>Eukaryota</taxon>
        <taxon>Fungi</taxon>
        <taxon>Dikarya</taxon>
        <taxon>Ascomycota</taxon>
        <taxon>Pezizomycotina</taxon>
        <taxon>Dothideomycetes</taxon>
        <taxon>Pleosporomycetidae</taxon>
        <taxon>Pleosporales</taxon>
        <taxon>Pleosporineae</taxon>
        <taxon>Phaeosphaeriaceae</taxon>
        <taxon>Parastagonospora</taxon>
    </lineage>
</organism>
<evidence type="ECO:0000313" key="2">
    <source>
        <dbReference type="Proteomes" id="UP000001055"/>
    </source>
</evidence>
<name>Q0U2X7_PHANO</name>
<dbReference type="VEuPathDB" id="FungiDB:JI435_138870"/>
<reference evidence="2" key="1">
    <citation type="journal article" date="2007" name="Plant Cell">
        <title>Dothideomycete-plant interactions illuminated by genome sequencing and EST analysis of the wheat pathogen Stagonospora nodorum.</title>
        <authorList>
            <person name="Hane J.K."/>
            <person name="Lowe R.G."/>
            <person name="Solomon P.S."/>
            <person name="Tan K.C."/>
            <person name="Schoch C.L."/>
            <person name="Spatafora J.W."/>
            <person name="Crous P.W."/>
            <person name="Kodira C."/>
            <person name="Birren B.W."/>
            <person name="Galagan J.E."/>
            <person name="Torriani S.F."/>
            <person name="McDonald B.A."/>
            <person name="Oliver R.P."/>
        </authorList>
    </citation>
    <scope>NUCLEOTIDE SEQUENCE [LARGE SCALE GENOMIC DNA]</scope>
    <source>
        <strain evidence="2">SN15 / ATCC MYA-4574 / FGSC 10173</strain>
    </source>
</reference>
<gene>
    <name evidence="1" type="ORF">SNOG_13887</name>
</gene>
<dbReference type="GeneID" id="5981010"/>
<dbReference type="Proteomes" id="UP000001055">
    <property type="component" value="Unassembled WGS sequence"/>
</dbReference>
<dbReference type="AlphaFoldDB" id="Q0U2X7"/>
<dbReference type="HOGENOM" id="CLU_084275_0_1_1"/>
<protein>
    <recommendedName>
        <fullName evidence="3">Celp0028 effector like protein</fullName>
    </recommendedName>
</protein>
<evidence type="ECO:0008006" key="3">
    <source>
        <dbReference type="Google" id="ProtNLM"/>
    </source>
</evidence>
<dbReference type="RefSeq" id="XP_001804088.1">
    <property type="nucleotide sequence ID" value="XM_001804036.1"/>
</dbReference>
<dbReference type="EMBL" id="CH445352">
    <property type="protein sequence ID" value="EAT78911.1"/>
    <property type="molecule type" value="Genomic_DNA"/>
</dbReference>
<accession>Q0U2X7</accession>
<evidence type="ECO:0000313" key="1">
    <source>
        <dbReference type="EMBL" id="EAT78911.1"/>
    </source>
</evidence>
<sequence length="284" mass="30513">MAVQPFTFDNVLTITLGKYKLLSHSLPTRIITLFTNTMLFSTQAAQALIIASGLAFVSAAPAPVLVGVDEVILYGKGRLSVMKRSVLKELEDARNAAVAPPKPSYLEDNLTTYAGKQAAAPLSRLRKRDDSIIIPNPNSRFLGWDVQMSQVVKGAPTSISVSSGYSIGNSISVGAGVDLTLIKDFLSASMSTDYTHSWTSEQSQLFRADVPEGKYGAFVSNPWTNRASGNVWTGSIGGDGTLTPYQADSFDTKKFDAMEWVDGVISLCVGDTFPLKRCVGEGNL</sequence>
<dbReference type="InParanoid" id="Q0U2X7"/>
<dbReference type="KEGG" id="pno:SNOG_13887"/>